<evidence type="ECO:0000313" key="4">
    <source>
        <dbReference type="EMBL" id="MBL3578418.1"/>
    </source>
</evidence>
<protein>
    <recommendedName>
        <fullName evidence="6">Core-binding (CB) domain-containing protein</fullName>
    </recommendedName>
</protein>
<organism evidence="4 5">
    <name type="scientific">Rhodovulum visakhapatnamense</name>
    <dbReference type="NCBI Taxonomy" id="364297"/>
    <lineage>
        <taxon>Bacteria</taxon>
        <taxon>Pseudomonadati</taxon>
        <taxon>Pseudomonadota</taxon>
        <taxon>Alphaproteobacteria</taxon>
        <taxon>Rhodobacterales</taxon>
        <taxon>Paracoccaceae</taxon>
        <taxon>Rhodovulum</taxon>
    </lineage>
</organism>
<keyword evidence="2" id="KW-0233">DNA recombination</keyword>
<sequence length="397" mass="44896">MTRRRKSKETIADAPKGLRQRVRKDGSLRIWWEPRAEDRALGFEPVELDADRLTWSIREAHRLNREAAIAQHSGQRQPRNRSGRTIDALIQDYRQHRSFRKLAEASRRSYSANLSIIARKWGPQLVDDFTKPVIAQWYETNYVARGKTQALALNRTLSILFGHAELIGWRPAGSNPAKGIKAEVPAPRARVASWAEVDALVAAAEDLGRHAMALAILIGVYQGQRQTDIREARRSQFQPVQLIDPETGKPATYLAWSLRRSKRQTEGAMAIHPDLEPRLRRCLMANSPPGDGPLLIDEATGKPYSVWLFRDRFDEVRARAERNQPSVATLTFRDLRRTFGHFARSGGASRDDTGDVLGNSAASDPRLGETYMAPQFWTATRAVLAIRRPSKEKRKKA</sequence>
<evidence type="ECO:0000256" key="1">
    <source>
        <dbReference type="ARBA" id="ARBA00023125"/>
    </source>
</evidence>
<comment type="caution">
    <text evidence="4">The sequence shown here is derived from an EMBL/GenBank/DDBJ whole genome shotgun (WGS) entry which is preliminary data.</text>
</comment>
<accession>A0ABS1RFI7</accession>
<dbReference type="Gene3D" id="1.10.150.130">
    <property type="match status" value="1"/>
</dbReference>
<proteinExistence type="predicted"/>
<dbReference type="InterPro" id="IPR013762">
    <property type="entry name" value="Integrase-like_cat_sf"/>
</dbReference>
<dbReference type="Proteomes" id="UP000635853">
    <property type="component" value="Unassembled WGS sequence"/>
</dbReference>
<reference evidence="5" key="1">
    <citation type="submission" date="2021-01" db="EMBL/GenBank/DDBJ databases">
        <title>Draft genomes of Rhodovulum sulfidophilum.</title>
        <authorList>
            <person name="Guzman M.S."/>
        </authorList>
    </citation>
    <scope>NUCLEOTIDE SEQUENCE [LARGE SCALE GENOMIC DNA]</scope>
    <source>
        <strain evidence="5">AB19</strain>
    </source>
</reference>
<keyword evidence="5" id="KW-1185">Reference proteome</keyword>
<name>A0ABS1RFI7_9RHOB</name>
<dbReference type="InterPro" id="IPR010998">
    <property type="entry name" value="Integrase_recombinase_N"/>
</dbReference>
<evidence type="ECO:0000256" key="2">
    <source>
        <dbReference type="ARBA" id="ARBA00023172"/>
    </source>
</evidence>
<evidence type="ECO:0000256" key="3">
    <source>
        <dbReference type="SAM" id="MobiDB-lite"/>
    </source>
</evidence>
<dbReference type="EMBL" id="JAESIL010000033">
    <property type="protein sequence ID" value="MBL3578418.1"/>
    <property type="molecule type" value="Genomic_DNA"/>
</dbReference>
<dbReference type="RefSeq" id="WP_075783968.1">
    <property type="nucleotide sequence ID" value="NZ_JAESIL010000033.1"/>
</dbReference>
<dbReference type="Gene3D" id="1.10.443.10">
    <property type="entry name" value="Intergrase catalytic core"/>
    <property type="match status" value="1"/>
</dbReference>
<keyword evidence="1" id="KW-0238">DNA-binding</keyword>
<dbReference type="SUPFAM" id="SSF56349">
    <property type="entry name" value="DNA breaking-rejoining enzymes"/>
    <property type="match status" value="1"/>
</dbReference>
<dbReference type="InterPro" id="IPR011010">
    <property type="entry name" value="DNA_brk_join_enz"/>
</dbReference>
<gene>
    <name evidence="4" type="ORF">JMJ92_09655</name>
</gene>
<feature type="region of interest" description="Disordered" evidence="3">
    <location>
        <begin position="343"/>
        <end position="362"/>
    </location>
</feature>
<evidence type="ECO:0000313" key="5">
    <source>
        <dbReference type="Proteomes" id="UP000635853"/>
    </source>
</evidence>
<evidence type="ECO:0008006" key="6">
    <source>
        <dbReference type="Google" id="ProtNLM"/>
    </source>
</evidence>